<dbReference type="RefSeq" id="WP_273633077.1">
    <property type="nucleotide sequence ID" value="NZ_CP117167.1"/>
</dbReference>
<dbReference type="SUPFAM" id="SSF50891">
    <property type="entry name" value="Cyclophilin-like"/>
    <property type="match status" value="1"/>
</dbReference>
<dbReference type="Pfam" id="PF02626">
    <property type="entry name" value="CT_A_B"/>
    <property type="match status" value="1"/>
</dbReference>
<evidence type="ECO:0000313" key="6">
    <source>
        <dbReference type="Proteomes" id="UP001216139"/>
    </source>
</evidence>
<evidence type="ECO:0000313" key="5">
    <source>
        <dbReference type="EMBL" id="WCT14581.1"/>
    </source>
</evidence>
<dbReference type="PANTHER" id="PTHR43309:SF5">
    <property type="entry name" value="5-OXOPROLINASE SUBUNIT C"/>
    <property type="match status" value="1"/>
</dbReference>
<feature type="domain" description="Carboxyltransferase" evidence="4">
    <location>
        <begin position="25"/>
        <end position="318"/>
    </location>
</feature>
<dbReference type="InterPro" id="IPR052708">
    <property type="entry name" value="PxpC"/>
</dbReference>
<name>A0ABY7TDP0_9SPHI</name>
<proteinExistence type="predicted"/>
<evidence type="ECO:0000256" key="3">
    <source>
        <dbReference type="ARBA" id="ARBA00022840"/>
    </source>
</evidence>
<dbReference type="InterPro" id="IPR003778">
    <property type="entry name" value="CT_A_B"/>
</dbReference>
<evidence type="ECO:0000259" key="4">
    <source>
        <dbReference type="SMART" id="SM00797"/>
    </source>
</evidence>
<keyword evidence="2" id="KW-0378">Hydrolase</keyword>
<dbReference type="NCBIfam" id="TIGR00724">
    <property type="entry name" value="urea_amlyse_rel"/>
    <property type="match status" value="1"/>
</dbReference>
<keyword evidence="3" id="KW-0067">ATP-binding</keyword>
<evidence type="ECO:0000256" key="1">
    <source>
        <dbReference type="ARBA" id="ARBA00022741"/>
    </source>
</evidence>
<dbReference type="EMBL" id="CP117167">
    <property type="protein sequence ID" value="WCT14581.1"/>
    <property type="molecule type" value="Genomic_DNA"/>
</dbReference>
<keyword evidence="1" id="KW-0547">Nucleotide-binding</keyword>
<accession>A0ABY7TDP0</accession>
<sequence>MMRIRIIKPGILSTIQDLGRNNYLSQAVPVSGAMDTLSARIANMAIGNNDNAAVIEFTYADAEFMTETDTLIAYAGDGAILQVGDLVIPAEKPVFIPAYTSVQLVNNPAGSRTYMAIGGGFDVPEVLGSRSTFITAKLGGFEGRNLQAGDTLSSAETLTSTTANIFYRLKGETITYPAWSIAHRMFMPADTKRIRVVPAHEFSWFHGLAIVNFLSEPYTLSMNSNRMGYHLDGEPITRIIKNELLSTAVTPGTIQVTGNGSMVLLMADCQTTGGYPRIAQVAAVDLPLCGQLKPGDTIYFEDISHQNAEMLYIEREHELQQLREAIQQKYL</sequence>
<dbReference type="PANTHER" id="PTHR43309">
    <property type="entry name" value="5-OXOPROLINASE SUBUNIT C"/>
    <property type="match status" value="1"/>
</dbReference>
<dbReference type="SMART" id="SM00797">
    <property type="entry name" value="AHS2"/>
    <property type="match status" value="1"/>
</dbReference>
<dbReference type="Gene3D" id="2.40.100.10">
    <property type="entry name" value="Cyclophilin-like"/>
    <property type="match status" value="1"/>
</dbReference>
<protein>
    <submittedName>
        <fullName evidence="5">Biotin-dependent carboxyltransferase family protein</fullName>
    </submittedName>
</protein>
<organism evidence="5 6">
    <name type="scientific">Mucilaginibacter jinjuensis</name>
    <dbReference type="NCBI Taxonomy" id="1176721"/>
    <lineage>
        <taxon>Bacteria</taxon>
        <taxon>Pseudomonadati</taxon>
        <taxon>Bacteroidota</taxon>
        <taxon>Sphingobacteriia</taxon>
        <taxon>Sphingobacteriales</taxon>
        <taxon>Sphingobacteriaceae</taxon>
        <taxon>Mucilaginibacter</taxon>
    </lineage>
</organism>
<dbReference type="Proteomes" id="UP001216139">
    <property type="component" value="Chromosome"/>
</dbReference>
<keyword evidence="6" id="KW-1185">Reference proteome</keyword>
<reference evidence="5 6" key="1">
    <citation type="submission" date="2023-02" db="EMBL/GenBank/DDBJ databases">
        <title>Genome sequence of Mucilaginibacter jinjuensis strain KACC 16571.</title>
        <authorList>
            <person name="Kim S."/>
            <person name="Heo J."/>
            <person name="Kwon S.-W."/>
        </authorList>
    </citation>
    <scope>NUCLEOTIDE SEQUENCE [LARGE SCALE GENOMIC DNA]</scope>
    <source>
        <strain evidence="5 6">KACC 16571</strain>
    </source>
</reference>
<evidence type="ECO:0000256" key="2">
    <source>
        <dbReference type="ARBA" id="ARBA00022801"/>
    </source>
</evidence>
<dbReference type="InterPro" id="IPR029000">
    <property type="entry name" value="Cyclophilin-like_dom_sf"/>
</dbReference>
<gene>
    <name evidence="5" type="ORF">PQO05_11610</name>
</gene>